<dbReference type="AlphaFoldDB" id="A0A9X1Y725"/>
<name>A0A9X1Y725_9PROT</name>
<accession>A0A9X1Y725</accession>
<protein>
    <recommendedName>
        <fullName evidence="3">HIRAN domain-containing protein</fullName>
    </recommendedName>
</protein>
<comment type="caution">
    <text evidence="1">The sequence shown here is derived from an EMBL/GenBank/DDBJ whole genome shotgun (WGS) entry which is preliminary data.</text>
</comment>
<evidence type="ECO:0008006" key="3">
    <source>
        <dbReference type="Google" id="ProtNLM"/>
    </source>
</evidence>
<dbReference type="Proteomes" id="UP001139516">
    <property type="component" value="Unassembled WGS sequence"/>
</dbReference>
<gene>
    <name evidence="1" type="ORF">M0638_12395</name>
</gene>
<reference evidence="1" key="1">
    <citation type="submission" date="2022-04" db="EMBL/GenBank/DDBJ databases">
        <title>Roseomonas acroporae sp. nov., isolated from coral Acropora digitifera.</title>
        <authorList>
            <person name="Sun H."/>
        </authorList>
    </citation>
    <scope>NUCLEOTIDE SEQUENCE</scope>
    <source>
        <strain evidence="1">NAR14</strain>
    </source>
</reference>
<keyword evidence="2" id="KW-1185">Reference proteome</keyword>
<sequence>MLVIQTYLAGMGELADLTALAGLRLGSPLELRCAPARGSRARRIYVHATDGRVLGFLPPDDAASLPILLDQGASATASITAMVPAFMRPRLQIEVRVTGQRRRRPHLAA</sequence>
<evidence type="ECO:0000313" key="2">
    <source>
        <dbReference type="Proteomes" id="UP001139516"/>
    </source>
</evidence>
<organism evidence="1 2">
    <name type="scientific">Roseomonas acroporae</name>
    <dbReference type="NCBI Taxonomy" id="2937791"/>
    <lineage>
        <taxon>Bacteria</taxon>
        <taxon>Pseudomonadati</taxon>
        <taxon>Pseudomonadota</taxon>
        <taxon>Alphaproteobacteria</taxon>
        <taxon>Acetobacterales</taxon>
        <taxon>Roseomonadaceae</taxon>
        <taxon>Roseomonas</taxon>
    </lineage>
</organism>
<proteinExistence type="predicted"/>
<dbReference type="RefSeq" id="WP_248667303.1">
    <property type="nucleotide sequence ID" value="NZ_JALPRX010000050.1"/>
</dbReference>
<evidence type="ECO:0000313" key="1">
    <source>
        <dbReference type="EMBL" id="MCK8785184.1"/>
    </source>
</evidence>
<dbReference type="EMBL" id="JALPRX010000050">
    <property type="protein sequence ID" value="MCK8785184.1"/>
    <property type="molecule type" value="Genomic_DNA"/>
</dbReference>